<proteinExistence type="predicted"/>
<dbReference type="PROSITE" id="PS51257">
    <property type="entry name" value="PROKAR_LIPOPROTEIN"/>
    <property type="match status" value="1"/>
</dbReference>
<sequence>MKKIIAVLLLFTFGLSSCEKDDICDANTQTTPRLVITFYYDNNPTTVRNVSNMKVVGVIDGVDQPEGIIFNENGTSTTKYLTSASTVSVPLRVDADTVTYKFIYNASSSTQSNTDLLTINYSRTNAYVSRACGYKTTFQLPDENDVVYSTGTDGEWMKNIEVKIRNIETENETHVEIFF</sequence>
<evidence type="ECO:0000313" key="2">
    <source>
        <dbReference type="Proteomes" id="UP001589734"/>
    </source>
</evidence>
<accession>A0ABV6BQU0</accession>
<dbReference type="EMBL" id="JBHLYW010000007">
    <property type="protein sequence ID" value="MFC0077021.1"/>
    <property type="molecule type" value="Genomic_DNA"/>
</dbReference>
<gene>
    <name evidence="1" type="ORF">ACFFLS_08215</name>
</gene>
<reference evidence="1 2" key="1">
    <citation type="submission" date="2024-09" db="EMBL/GenBank/DDBJ databases">
        <authorList>
            <person name="Sun Q."/>
            <person name="Mori K."/>
        </authorList>
    </citation>
    <scope>NUCLEOTIDE SEQUENCE [LARGE SCALE GENOMIC DNA]</scope>
    <source>
        <strain evidence="1 2">CGMCC 1.12926</strain>
    </source>
</reference>
<evidence type="ECO:0000313" key="1">
    <source>
        <dbReference type="EMBL" id="MFC0077021.1"/>
    </source>
</evidence>
<dbReference type="RefSeq" id="WP_379686052.1">
    <property type="nucleotide sequence ID" value="NZ_JBHLYW010000007.1"/>
</dbReference>
<dbReference type="Proteomes" id="UP001589734">
    <property type="component" value="Unassembled WGS sequence"/>
</dbReference>
<keyword evidence="2" id="KW-1185">Reference proteome</keyword>
<organism evidence="1 2">
    <name type="scientific">Flavobacterium procerum</name>
    <dbReference type="NCBI Taxonomy" id="1455569"/>
    <lineage>
        <taxon>Bacteria</taxon>
        <taxon>Pseudomonadati</taxon>
        <taxon>Bacteroidota</taxon>
        <taxon>Flavobacteriia</taxon>
        <taxon>Flavobacteriales</taxon>
        <taxon>Flavobacteriaceae</taxon>
        <taxon>Flavobacterium</taxon>
    </lineage>
</organism>
<dbReference type="Pfam" id="PF20050">
    <property type="entry name" value="DUF6452"/>
    <property type="match status" value="1"/>
</dbReference>
<comment type="caution">
    <text evidence="1">The sequence shown here is derived from an EMBL/GenBank/DDBJ whole genome shotgun (WGS) entry which is preliminary data.</text>
</comment>
<protein>
    <submittedName>
        <fullName evidence="1">DUF6452 family protein</fullName>
    </submittedName>
</protein>
<dbReference type="InterPro" id="IPR045607">
    <property type="entry name" value="DUF6452"/>
</dbReference>
<name>A0ABV6BQU0_9FLAO</name>